<accession>A0A6N8L2U0</accession>
<evidence type="ECO:0000313" key="2">
    <source>
        <dbReference type="Proteomes" id="UP000435036"/>
    </source>
</evidence>
<reference evidence="1 2" key="1">
    <citation type="submission" date="2019-12" db="EMBL/GenBank/DDBJ databases">
        <authorList>
            <person name="Dong K."/>
        </authorList>
    </citation>
    <scope>NUCLEOTIDE SEQUENCE [LARGE SCALE GENOMIC DNA]</scope>
    <source>
        <strain evidence="1 2">JCM 31225</strain>
    </source>
</reference>
<dbReference type="EMBL" id="WSQA01000014">
    <property type="protein sequence ID" value="MVZ63656.1"/>
    <property type="molecule type" value="Genomic_DNA"/>
</dbReference>
<name>A0A6N8L2U0_9SPHI</name>
<organism evidence="1 2">
    <name type="scientific">Sphingobacterium humi</name>
    <dbReference type="NCBI Taxonomy" id="1796905"/>
    <lineage>
        <taxon>Bacteria</taxon>
        <taxon>Pseudomonadati</taxon>
        <taxon>Bacteroidota</taxon>
        <taxon>Sphingobacteriia</taxon>
        <taxon>Sphingobacteriales</taxon>
        <taxon>Sphingobacteriaceae</taxon>
        <taxon>Sphingobacterium</taxon>
    </lineage>
</organism>
<evidence type="ECO:0000313" key="1">
    <source>
        <dbReference type="EMBL" id="MVZ63656.1"/>
    </source>
</evidence>
<dbReference type="Proteomes" id="UP000435036">
    <property type="component" value="Unassembled WGS sequence"/>
</dbReference>
<protein>
    <submittedName>
        <fullName evidence="1">Uncharacterized protein</fullName>
    </submittedName>
</protein>
<keyword evidence="2" id="KW-1185">Reference proteome</keyword>
<dbReference type="RefSeq" id="WP_160370372.1">
    <property type="nucleotide sequence ID" value="NZ_WSQA01000014.1"/>
</dbReference>
<proteinExistence type="predicted"/>
<gene>
    <name evidence="1" type="ORF">GQF63_16635</name>
</gene>
<comment type="caution">
    <text evidence="1">The sequence shown here is derived from an EMBL/GenBank/DDBJ whole genome shotgun (WGS) entry which is preliminary data.</text>
</comment>
<dbReference type="AlphaFoldDB" id="A0A6N8L2U0"/>
<sequence>MENKKPYETPYLKVYEVELEYGIAAASINDNSMSQSWEDSSSSHDVEW</sequence>